<dbReference type="PATRIC" id="fig|35818.11.peg.932"/>
<evidence type="ECO:0000313" key="11">
    <source>
        <dbReference type="Proteomes" id="UP000037997"/>
    </source>
</evidence>
<dbReference type="Pfam" id="PF01488">
    <property type="entry name" value="Shikimate_DH"/>
    <property type="match status" value="1"/>
</dbReference>
<dbReference type="RefSeq" id="WP_054197808.1">
    <property type="nucleotide sequence ID" value="NZ_CAJFGW010000013.1"/>
</dbReference>
<evidence type="ECO:0000256" key="5">
    <source>
        <dbReference type="ARBA" id="ARBA00023002"/>
    </source>
</evidence>
<dbReference type="GO" id="GO:0008883">
    <property type="term" value="F:glutamyl-tRNA reductase activity"/>
    <property type="evidence" value="ECO:0007669"/>
    <property type="project" value="UniProtKB-UniRule"/>
</dbReference>
<keyword evidence="6 8" id="KW-0627">Porphyrin biosynthesis</keyword>
<comment type="similarity">
    <text evidence="2 8 9">Belongs to the glutamyl-tRNA reductase family.</text>
</comment>
<dbReference type="PANTHER" id="PTHR43013">
    <property type="entry name" value="GLUTAMYL-TRNA REDUCTASE"/>
    <property type="match status" value="1"/>
</dbReference>
<dbReference type="SUPFAM" id="SSF51735">
    <property type="entry name" value="NAD(P)-binding Rossmann-fold domains"/>
    <property type="match status" value="1"/>
</dbReference>
<dbReference type="InterPro" id="IPR000343">
    <property type="entry name" value="4pyrrol_synth_GluRdtase"/>
</dbReference>
<keyword evidence="4 8" id="KW-0521">NADP</keyword>
<comment type="domain">
    <text evidence="8">Possesses an unusual extended V-shaped dimeric structure with each monomer consisting of three distinct domains arranged along a curved 'spinal' alpha-helix. The N-terminal catalytic domain specifically recognizes the glutamate moiety of the substrate. The second domain is the NADPH-binding domain, and the third C-terminal domain is responsible for dimerization.</text>
</comment>
<dbReference type="InterPro" id="IPR006151">
    <property type="entry name" value="Shikm_DH/Glu-tRNA_Rdtase"/>
</dbReference>
<dbReference type="AlphaFoldDB" id="A0A0N1EBU3"/>
<evidence type="ECO:0000256" key="7">
    <source>
        <dbReference type="ARBA" id="ARBA00047464"/>
    </source>
</evidence>
<comment type="miscellaneous">
    <text evidence="8">During catalysis, the active site Cys acts as a nucleophile attacking the alpha-carbonyl group of tRNA-bound glutamate with the formation of a thioester intermediate between enzyme and glutamate, and the concomitant release of tRNA(Glu). The thioester intermediate is finally reduced by direct hydride transfer from NADPH, to form the product GSA.</text>
</comment>
<proteinExistence type="inferred from homology"/>
<feature type="site" description="Important for activity" evidence="8">
    <location>
        <position position="101"/>
    </location>
</feature>
<comment type="caution">
    <text evidence="10">The sequence shown here is derived from an EMBL/GenBank/DDBJ whole genome shotgun (WGS) entry which is preliminary data.</text>
</comment>
<dbReference type="NCBIfam" id="TIGR01035">
    <property type="entry name" value="hemA"/>
    <property type="match status" value="1"/>
</dbReference>
<dbReference type="EC" id="1.2.1.70" evidence="3 8"/>
<keyword evidence="5 8" id="KW-0560">Oxidoreductase</keyword>
<dbReference type="FunFam" id="3.30.460.30:FF:000001">
    <property type="entry name" value="Glutamyl-tRNA reductase"/>
    <property type="match status" value="1"/>
</dbReference>
<reference evidence="10 11" key="1">
    <citation type="submission" date="2014-06" db="EMBL/GenBank/DDBJ databases">
        <title>Helicobacter pullorum isolates in fresh chicken meat - phenotypic and genotypic features.</title>
        <authorList>
            <person name="Borges V."/>
            <person name="Santos A."/>
            <person name="Correia C.B."/>
            <person name="Saraiva M."/>
            <person name="Menard A."/>
            <person name="Vieira L."/>
            <person name="Sampaio D.A."/>
            <person name="Gomes J.P."/>
            <person name="Oleastro M."/>
        </authorList>
    </citation>
    <scope>NUCLEOTIDE SEQUENCE [LARGE SCALE GENOMIC DNA]</scope>
    <source>
        <strain evidence="10 11">229334/12</strain>
    </source>
</reference>
<dbReference type="InterPro" id="IPR036343">
    <property type="entry name" value="GluRdtase_N_sf"/>
</dbReference>
<dbReference type="HAMAP" id="MF_00087">
    <property type="entry name" value="Glu_tRNA_reductase"/>
    <property type="match status" value="1"/>
</dbReference>
<dbReference type="InterPro" id="IPR015896">
    <property type="entry name" value="4pyrrol_synth_GluRdtase_dimer"/>
</dbReference>
<evidence type="ECO:0000256" key="3">
    <source>
        <dbReference type="ARBA" id="ARBA00012970"/>
    </source>
</evidence>
<feature type="binding site" evidence="8">
    <location>
        <begin position="51"/>
        <end position="54"/>
    </location>
    <ligand>
        <name>substrate</name>
    </ligand>
</feature>
<feature type="active site" description="Nucleophile" evidence="8">
    <location>
        <position position="52"/>
    </location>
</feature>
<comment type="subunit">
    <text evidence="8">Homodimer.</text>
</comment>
<evidence type="ECO:0000256" key="6">
    <source>
        <dbReference type="ARBA" id="ARBA00023244"/>
    </source>
</evidence>
<gene>
    <name evidence="8" type="primary">hemA</name>
    <name evidence="10" type="ORF">HPU229334_04690</name>
</gene>
<dbReference type="InterPro" id="IPR036453">
    <property type="entry name" value="GluRdtase_dimer_dom_sf"/>
</dbReference>
<dbReference type="Gene3D" id="3.30.460.30">
    <property type="entry name" value="Glutamyl-tRNA reductase, N-terminal domain"/>
    <property type="match status" value="1"/>
</dbReference>
<dbReference type="UniPathway" id="UPA00251">
    <property type="reaction ID" value="UER00316"/>
</dbReference>
<dbReference type="Proteomes" id="UP000037997">
    <property type="component" value="Unassembled WGS sequence"/>
</dbReference>
<evidence type="ECO:0000313" key="10">
    <source>
        <dbReference type="EMBL" id="KPH56025.1"/>
    </source>
</evidence>
<feature type="binding site" evidence="8">
    <location>
        <begin position="191"/>
        <end position="196"/>
    </location>
    <ligand>
        <name>NADP(+)</name>
        <dbReference type="ChEBI" id="CHEBI:58349"/>
    </ligand>
</feature>
<dbReference type="SUPFAM" id="SSF69742">
    <property type="entry name" value="Glutamyl tRNA-reductase catalytic, N-terminal domain"/>
    <property type="match status" value="1"/>
</dbReference>
<evidence type="ECO:0000256" key="8">
    <source>
        <dbReference type="HAMAP-Rule" id="MF_00087"/>
    </source>
</evidence>
<dbReference type="Pfam" id="PF05201">
    <property type="entry name" value="GlutR_N"/>
    <property type="match status" value="1"/>
</dbReference>
<comment type="pathway">
    <text evidence="1 8 9">Porphyrin-containing compound metabolism; protoporphyrin-IX biosynthesis; 5-aminolevulinate from L-glutamyl-tRNA(Glu): step 1/2.</text>
</comment>
<feature type="binding site" evidence="8">
    <location>
        <position position="111"/>
    </location>
    <ligand>
        <name>substrate</name>
    </ligand>
</feature>
<protein>
    <recommendedName>
        <fullName evidence="3 8">Glutamyl-tRNA reductase</fullName>
        <shortName evidence="8">GluTR</shortName>
        <ecNumber evidence="3 8">1.2.1.70</ecNumber>
    </recommendedName>
</protein>
<sequence>MEYYILSYSHKNTDIALRERMALDTKNPQTKTFLLELVENKFIEEAVILSTCNRIEFILSVYNAQKAEEFLLAKLSDFCKIDIDTLKQRADSYENIAAIHHLFSVASSLDSLVVGETQISGQLKNAFKYSYDLGCCSLEISRAIHFAFRCAASVRNSTSISQNSVSVASTAVAKAKEILGVLKEKEALVIGAGEMSSLCVKHLVNQQAKIVLINRDIKNAENLASEISKNHSGAQIQVESFGELGALINQIPLVFTATGAPHTIITQDMVESQKEKRYWFDLAVPRDIDKICDENICVFAVDDLQDIVNKNLALREEQAKIAYGIVGRHTQDFFAWLQTLNVEPLIKMIRQQAKEASLKEIQKGITKGYLPQEYEKNIEKTLHNAFNSFLHNLTINLKSIANTPKGDGVVESLRFLFEQNTEPFMVEKYKCEYSDDKIIALKE</sequence>
<comment type="function">
    <text evidence="8">Catalyzes the NADPH-dependent reduction of glutamyl-tRNA(Glu) to glutamate 1-semialdehyde (GSA).</text>
</comment>
<dbReference type="InterPro" id="IPR015895">
    <property type="entry name" value="4pyrrol_synth_GluRdtase_N"/>
</dbReference>
<dbReference type="GO" id="GO:0019353">
    <property type="term" value="P:protoporphyrinogen IX biosynthetic process from glutamate"/>
    <property type="evidence" value="ECO:0007669"/>
    <property type="project" value="TreeGrafter"/>
</dbReference>
<dbReference type="PIRSF" id="PIRSF000445">
    <property type="entry name" value="4pyrrol_synth_GluRdtase"/>
    <property type="match status" value="1"/>
</dbReference>
<feature type="binding site" evidence="8">
    <location>
        <position position="122"/>
    </location>
    <ligand>
        <name>substrate</name>
    </ligand>
</feature>
<evidence type="ECO:0000256" key="2">
    <source>
        <dbReference type="ARBA" id="ARBA00005916"/>
    </source>
</evidence>
<accession>A0A0N1EBU3</accession>
<dbReference type="SUPFAM" id="SSF69075">
    <property type="entry name" value="Glutamyl tRNA-reductase dimerization domain"/>
    <property type="match status" value="1"/>
</dbReference>
<name>A0A0N1EBU3_9HELI</name>
<dbReference type="InterPro" id="IPR036291">
    <property type="entry name" value="NAD(P)-bd_dom_sf"/>
</dbReference>
<dbReference type="Pfam" id="PF00745">
    <property type="entry name" value="GlutR_dimer"/>
    <property type="match status" value="1"/>
</dbReference>
<feature type="binding site" evidence="8">
    <location>
        <begin position="116"/>
        <end position="118"/>
    </location>
    <ligand>
        <name>substrate</name>
    </ligand>
</feature>
<dbReference type="GO" id="GO:0050661">
    <property type="term" value="F:NADP binding"/>
    <property type="evidence" value="ECO:0007669"/>
    <property type="project" value="InterPro"/>
</dbReference>
<evidence type="ECO:0000256" key="9">
    <source>
        <dbReference type="RuleBase" id="RU000584"/>
    </source>
</evidence>
<dbReference type="EMBL" id="JNOC01000022">
    <property type="protein sequence ID" value="KPH56025.1"/>
    <property type="molecule type" value="Genomic_DNA"/>
</dbReference>
<dbReference type="CDD" id="cd05213">
    <property type="entry name" value="NAD_bind_Glutamyl_tRNA_reduct"/>
    <property type="match status" value="1"/>
</dbReference>
<evidence type="ECO:0000256" key="1">
    <source>
        <dbReference type="ARBA" id="ARBA00005059"/>
    </source>
</evidence>
<dbReference type="PANTHER" id="PTHR43013:SF1">
    <property type="entry name" value="GLUTAMYL-TRNA REDUCTASE"/>
    <property type="match status" value="1"/>
</dbReference>
<comment type="catalytic activity">
    <reaction evidence="7 8 9">
        <text>(S)-4-amino-5-oxopentanoate + tRNA(Glu) + NADP(+) = L-glutamyl-tRNA(Glu) + NADPH + H(+)</text>
        <dbReference type="Rhea" id="RHEA:12344"/>
        <dbReference type="Rhea" id="RHEA-COMP:9663"/>
        <dbReference type="Rhea" id="RHEA-COMP:9680"/>
        <dbReference type="ChEBI" id="CHEBI:15378"/>
        <dbReference type="ChEBI" id="CHEBI:57501"/>
        <dbReference type="ChEBI" id="CHEBI:57783"/>
        <dbReference type="ChEBI" id="CHEBI:58349"/>
        <dbReference type="ChEBI" id="CHEBI:78442"/>
        <dbReference type="ChEBI" id="CHEBI:78520"/>
        <dbReference type="EC" id="1.2.1.70"/>
    </reaction>
</comment>
<evidence type="ECO:0000256" key="4">
    <source>
        <dbReference type="ARBA" id="ARBA00022857"/>
    </source>
</evidence>
<dbReference type="STRING" id="35818.HPU229336_00295"/>
<organism evidence="10 11">
    <name type="scientific">Helicobacter pullorum</name>
    <dbReference type="NCBI Taxonomy" id="35818"/>
    <lineage>
        <taxon>Bacteria</taxon>
        <taxon>Pseudomonadati</taxon>
        <taxon>Campylobacterota</taxon>
        <taxon>Epsilonproteobacteria</taxon>
        <taxon>Campylobacterales</taxon>
        <taxon>Helicobacteraceae</taxon>
        <taxon>Helicobacter</taxon>
    </lineage>
</organism>
<dbReference type="Gene3D" id="3.40.50.720">
    <property type="entry name" value="NAD(P)-binding Rossmann-like Domain"/>
    <property type="match status" value="1"/>
</dbReference>